<protein>
    <recommendedName>
        <fullName evidence="5">ABC transporter domain-containing protein</fullName>
    </recommendedName>
</protein>
<dbReference type="InterPro" id="IPR027417">
    <property type="entry name" value="P-loop_NTPase"/>
</dbReference>
<reference evidence="6" key="1">
    <citation type="journal article" date="2014" name="Int. J. Syst. Evol. Microbiol.">
        <title>Complete genome sequence of Corynebacterium casei LMG S-19264T (=DSM 44701T), isolated from a smear-ripened cheese.</title>
        <authorList>
            <consortium name="US DOE Joint Genome Institute (JGI-PGF)"/>
            <person name="Walter F."/>
            <person name="Albersmeier A."/>
            <person name="Kalinowski J."/>
            <person name="Ruckert C."/>
        </authorList>
    </citation>
    <scope>NUCLEOTIDE SEQUENCE</scope>
    <source>
        <strain evidence="6">JCM 17820</strain>
    </source>
</reference>
<accession>A0A830GI47</accession>
<dbReference type="Pfam" id="PF00005">
    <property type="entry name" value="ABC_tran"/>
    <property type="match status" value="1"/>
</dbReference>
<organism evidence="6 7">
    <name type="scientific">Haloarcula pellucida</name>
    <dbReference type="NCBI Taxonomy" id="1427151"/>
    <lineage>
        <taxon>Archaea</taxon>
        <taxon>Methanobacteriati</taxon>
        <taxon>Methanobacteriota</taxon>
        <taxon>Stenosarchaea group</taxon>
        <taxon>Halobacteria</taxon>
        <taxon>Halobacteriales</taxon>
        <taxon>Haloarculaceae</taxon>
        <taxon>Haloarcula</taxon>
    </lineage>
</organism>
<dbReference type="SMART" id="SM00382">
    <property type="entry name" value="AAA"/>
    <property type="match status" value="1"/>
</dbReference>
<evidence type="ECO:0000256" key="1">
    <source>
        <dbReference type="ARBA" id="ARBA00005417"/>
    </source>
</evidence>
<comment type="caution">
    <text evidence="6">The sequence shown here is derived from an EMBL/GenBank/DDBJ whole genome shotgun (WGS) entry which is preliminary data.</text>
</comment>
<dbReference type="InterPro" id="IPR003439">
    <property type="entry name" value="ABC_transporter-like_ATP-bd"/>
</dbReference>
<dbReference type="CDD" id="cd03230">
    <property type="entry name" value="ABC_DR_subfamily_A"/>
    <property type="match status" value="1"/>
</dbReference>
<feature type="domain" description="ABC transporter" evidence="5">
    <location>
        <begin position="4"/>
        <end position="233"/>
    </location>
</feature>
<dbReference type="PROSITE" id="PS50893">
    <property type="entry name" value="ABC_TRANSPORTER_2"/>
    <property type="match status" value="1"/>
</dbReference>
<evidence type="ECO:0000256" key="3">
    <source>
        <dbReference type="ARBA" id="ARBA00022741"/>
    </source>
</evidence>
<dbReference type="GO" id="GO:0016887">
    <property type="term" value="F:ATP hydrolysis activity"/>
    <property type="evidence" value="ECO:0007669"/>
    <property type="project" value="InterPro"/>
</dbReference>
<keyword evidence="4" id="KW-0067">ATP-binding</keyword>
<gene>
    <name evidence="6" type="ORF">GCM10009030_00980</name>
</gene>
<dbReference type="Gene3D" id="3.40.50.300">
    <property type="entry name" value="P-loop containing nucleotide triphosphate hydrolases"/>
    <property type="match status" value="1"/>
</dbReference>
<dbReference type="RefSeq" id="WP_188993547.1">
    <property type="nucleotide sequence ID" value="NZ_BMOU01000001.1"/>
</dbReference>
<keyword evidence="3" id="KW-0547">Nucleotide-binding</keyword>
<dbReference type="Proteomes" id="UP000605784">
    <property type="component" value="Unassembled WGS sequence"/>
</dbReference>
<reference evidence="6" key="2">
    <citation type="submission" date="2020-09" db="EMBL/GenBank/DDBJ databases">
        <authorList>
            <person name="Sun Q."/>
            <person name="Ohkuma M."/>
        </authorList>
    </citation>
    <scope>NUCLEOTIDE SEQUENCE</scope>
    <source>
        <strain evidence="6">JCM 17820</strain>
    </source>
</reference>
<evidence type="ECO:0000259" key="5">
    <source>
        <dbReference type="PROSITE" id="PS50893"/>
    </source>
</evidence>
<sequence length="322" mass="33681">MSVIDIDDVSKAYGEVQALDGLSLSVDRGTTLGVFGTNGAGKTTLFKLLAGLNRPDSGEVTVAGGDPTETAVRGRIRYLPEDAGFPPNLTGREILRFHARVRSTPAERREHHVERVLDTVGLTAAADRRVGGYSNGMNRRLGLGTALVGRPEILVLDEPTAGLDPEGIRAFHEVIESLSNETDVTIVFASHALSEIERLCTDAAVVVDGDVAVAGPVESLRCAAGDAVTVRLTLSTPTAAEDAASHLRRQDATGSVTRAGTVVEADCLPAAAYDLVCGLGPDYDVERFAVREPGLEAAFHEAVDAAPPASLDDSGQSDGETA</sequence>
<dbReference type="EMBL" id="BMOU01000001">
    <property type="protein sequence ID" value="GGN84969.1"/>
    <property type="molecule type" value="Genomic_DNA"/>
</dbReference>
<dbReference type="PANTHER" id="PTHR43335">
    <property type="entry name" value="ABC TRANSPORTER, ATP-BINDING PROTEIN"/>
    <property type="match status" value="1"/>
</dbReference>
<comment type="similarity">
    <text evidence="1">Belongs to the ABC transporter superfamily.</text>
</comment>
<dbReference type="InterPro" id="IPR003593">
    <property type="entry name" value="AAA+_ATPase"/>
</dbReference>
<name>A0A830GI47_9EURY</name>
<evidence type="ECO:0000313" key="6">
    <source>
        <dbReference type="EMBL" id="GGN84969.1"/>
    </source>
</evidence>
<evidence type="ECO:0000256" key="2">
    <source>
        <dbReference type="ARBA" id="ARBA00022448"/>
    </source>
</evidence>
<evidence type="ECO:0000256" key="4">
    <source>
        <dbReference type="ARBA" id="ARBA00022840"/>
    </source>
</evidence>
<evidence type="ECO:0000313" key="7">
    <source>
        <dbReference type="Proteomes" id="UP000605784"/>
    </source>
</evidence>
<dbReference type="SUPFAM" id="SSF52540">
    <property type="entry name" value="P-loop containing nucleoside triphosphate hydrolases"/>
    <property type="match status" value="1"/>
</dbReference>
<keyword evidence="2" id="KW-0813">Transport</keyword>
<proteinExistence type="inferred from homology"/>
<dbReference type="AlphaFoldDB" id="A0A830GI47"/>
<keyword evidence="7" id="KW-1185">Reference proteome</keyword>
<dbReference type="GO" id="GO:0005524">
    <property type="term" value="F:ATP binding"/>
    <property type="evidence" value="ECO:0007669"/>
    <property type="project" value="UniProtKB-KW"/>
</dbReference>